<keyword evidence="3" id="KW-1185">Reference proteome</keyword>
<evidence type="ECO:0000259" key="1">
    <source>
        <dbReference type="Pfam" id="PF07411"/>
    </source>
</evidence>
<dbReference type="Gene3D" id="2.30.29.80">
    <property type="match status" value="1"/>
</dbReference>
<dbReference type="EMBL" id="JAVDVQ010000019">
    <property type="protein sequence ID" value="MDR7084222.1"/>
    <property type="molecule type" value="Genomic_DNA"/>
</dbReference>
<proteinExistence type="predicted"/>
<dbReference type="Pfam" id="PF07411">
    <property type="entry name" value="DUF1508"/>
    <property type="match status" value="1"/>
</dbReference>
<gene>
    <name evidence="2" type="ORF">J2X01_003530</name>
</gene>
<evidence type="ECO:0000313" key="3">
    <source>
        <dbReference type="Proteomes" id="UP001252243"/>
    </source>
</evidence>
<dbReference type="RefSeq" id="WP_310060287.1">
    <property type="nucleotide sequence ID" value="NZ_JAVDVQ010000019.1"/>
</dbReference>
<dbReference type="SUPFAM" id="SSF160113">
    <property type="entry name" value="YegP-like"/>
    <property type="match status" value="1"/>
</dbReference>
<comment type="caution">
    <text evidence="2">The sequence shown here is derived from an EMBL/GenBank/DDBJ whole genome shotgun (WGS) entry which is preliminary data.</text>
</comment>
<organism evidence="2 3">
    <name type="scientific">Arthrobacter ginsengisoli</name>
    <dbReference type="NCBI Taxonomy" id="1356565"/>
    <lineage>
        <taxon>Bacteria</taxon>
        <taxon>Bacillati</taxon>
        <taxon>Actinomycetota</taxon>
        <taxon>Actinomycetes</taxon>
        <taxon>Micrococcales</taxon>
        <taxon>Micrococcaceae</taxon>
        <taxon>Arthrobacter</taxon>
    </lineage>
</organism>
<evidence type="ECO:0000313" key="2">
    <source>
        <dbReference type="EMBL" id="MDR7084222.1"/>
    </source>
</evidence>
<name>A0ABU1UGA4_9MICC</name>
<reference evidence="2 3" key="1">
    <citation type="submission" date="2023-07" db="EMBL/GenBank/DDBJ databases">
        <title>Sorghum-associated microbial communities from plants grown in Nebraska, USA.</title>
        <authorList>
            <person name="Schachtman D."/>
        </authorList>
    </citation>
    <scope>NUCLEOTIDE SEQUENCE [LARGE SCALE GENOMIC DNA]</scope>
    <source>
        <strain evidence="2 3">BE167</strain>
    </source>
</reference>
<dbReference type="InterPro" id="IPR010879">
    <property type="entry name" value="DUF1508"/>
</dbReference>
<feature type="domain" description="DUF1508" evidence="1">
    <location>
        <begin position="12"/>
        <end position="50"/>
    </location>
</feature>
<dbReference type="Proteomes" id="UP001252243">
    <property type="component" value="Unassembled WGS sequence"/>
</dbReference>
<protein>
    <submittedName>
        <fullName evidence="2">Uncharacterized protein YegP (UPF0339 family)</fullName>
    </submittedName>
</protein>
<dbReference type="InterPro" id="IPR036913">
    <property type="entry name" value="YegP-like_sf"/>
</dbReference>
<sequence length="63" mass="6538">MTGMFELFTGSDASYRFRLTAPDGTVMALSKAFPDKPSAVAGIAAVREYAGMGLVTEIFGTGG</sequence>
<accession>A0ABU1UGA4</accession>